<dbReference type="EMBL" id="JBHTBU010000001">
    <property type="protein sequence ID" value="MFC7286746.1"/>
    <property type="molecule type" value="Genomic_DNA"/>
</dbReference>
<dbReference type="Pfam" id="PF16732">
    <property type="entry name" value="ComP_DUS"/>
    <property type="match status" value="1"/>
</dbReference>
<keyword evidence="1" id="KW-0472">Membrane</keyword>
<dbReference type="Proteomes" id="UP001596542">
    <property type="component" value="Unassembled WGS sequence"/>
</dbReference>
<proteinExistence type="predicted"/>
<dbReference type="SUPFAM" id="SSF54523">
    <property type="entry name" value="Pili subunits"/>
    <property type="match status" value="1"/>
</dbReference>
<dbReference type="NCBIfam" id="TIGR02532">
    <property type="entry name" value="IV_pilin_GFxxxE"/>
    <property type="match status" value="1"/>
</dbReference>
<keyword evidence="3" id="KW-1185">Reference proteome</keyword>
<dbReference type="RefSeq" id="WP_382269923.1">
    <property type="nucleotide sequence ID" value="NZ_JBHTBU010000001.1"/>
</dbReference>
<organism evidence="2 3">
    <name type="scientific">Herminiimonas glaciei</name>
    <dbReference type="NCBI Taxonomy" id="523788"/>
    <lineage>
        <taxon>Bacteria</taxon>
        <taxon>Pseudomonadati</taxon>
        <taxon>Pseudomonadota</taxon>
        <taxon>Betaproteobacteria</taxon>
        <taxon>Burkholderiales</taxon>
        <taxon>Oxalobacteraceae</taxon>
        <taxon>Herminiimonas</taxon>
    </lineage>
</organism>
<protein>
    <submittedName>
        <fullName evidence="2">Type IV pilin protein</fullName>
    </submittedName>
</protein>
<dbReference type="PROSITE" id="PS00409">
    <property type="entry name" value="PROKAR_NTER_METHYL"/>
    <property type="match status" value="1"/>
</dbReference>
<evidence type="ECO:0000313" key="3">
    <source>
        <dbReference type="Proteomes" id="UP001596542"/>
    </source>
</evidence>
<keyword evidence="1" id="KW-1133">Transmembrane helix</keyword>
<feature type="transmembrane region" description="Helical" evidence="1">
    <location>
        <begin position="6"/>
        <end position="30"/>
    </location>
</feature>
<dbReference type="PANTHER" id="PTHR30093:SF47">
    <property type="entry name" value="TYPE IV PILUS NON-CORE MINOR PILIN PILE"/>
    <property type="match status" value="1"/>
</dbReference>
<comment type="caution">
    <text evidence="2">The sequence shown here is derived from an EMBL/GenBank/DDBJ whole genome shotgun (WGS) entry which is preliminary data.</text>
</comment>
<dbReference type="PANTHER" id="PTHR30093">
    <property type="entry name" value="GENERAL SECRETION PATHWAY PROTEIN G"/>
    <property type="match status" value="1"/>
</dbReference>
<dbReference type="InterPro" id="IPR045584">
    <property type="entry name" value="Pilin-like"/>
</dbReference>
<evidence type="ECO:0000256" key="1">
    <source>
        <dbReference type="SAM" id="Phobius"/>
    </source>
</evidence>
<accession>A0ABW2I727</accession>
<sequence length="146" mass="16212">MRVNSGFTLIEIVVALLIVALLATLAIPSYQNAVIKSKRAEGRAALMRLMQQQERYYSVHTTYLPFSATSGDEHERQFSWYSGTSEQSSSYEISAEACDSSGIRHCIRLMARPGTDRVDASYRDFVCGTLTLDSRGDKSAAANDCW</sequence>
<dbReference type="InterPro" id="IPR031982">
    <property type="entry name" value="PilE-like"/>
</dbReference>
<keyword evidence="1" id="KW-0812">Transmembrane</keyword>
<dbReference type="Pfam" id="PF07963">
    <property type="entry name" value="N_methyl"/>
    <property type="match status" value="1"/>
</dbReference>
<reference evidence="3" key="1">
    <citation type="journal article" date="2019" name="Int. J. Syst. Evol. Microbiol.">
        <title>The Global Catalogue of Microorganisms (GCM) 10K type strain sequencing project: providing services to taxonomists for standard genome sequencing and annotation.</title>
        <authorList>
            <consortium name="The Broad Institute Genomics Platform"/>
            <consortium name="The Broad Institute Genome Sequencing Center for Infectious Disease"/>
            <person name="Wu L."/>
            <person name="Ma J."/>
        </authorList>
    </citation>
    <scope>NUCLEOTIDE SEQUENCE [LARGE SCALE GENOMIC DNA]</scope>
    <source>
        <strain evidence="3">KACC 12508</strain>
    </source>
</reference>
<evidence type="ECO:0000313" key="2">
    <source>
        <dbReference type="EMBL" id="MFC7286746.1"/>
    </source>
</evidence>
<dbReference type="InterPro" id="IPR012902">
    <property type="entry name" value="N_methyl_site"/>
</dbReference>
<name>A0ABW2I727_9BURK</name>
<gene>
    <name evidence="2" type="ORF">ACFQPC_01740</name>
</gene>
<dbReference type="Gene3D" id="3.30.700.10">
    <property type="entry name" value="Glycoprotein, Type 4 Pilin"/>
    <property type="match status" value="1"/>
</dbReference>